<dbReference type="PANTHER" id="PTHR41313">
    <property type="entry name" value="ADENINE-SPECIFIC METHYLTRANSFERASE"/>
    <property type="match status" value="1"/>
</dbReference>
<keyword evidence="4" id="KW-1185">Reference proteome</keyword>
<proteinExistence type="predicted"/>
<dbReference type="OrthoDB" id="9788159at2"/>
<dbReference type="SUPFAM" id="SSF53335">
    <property type="entry name" value="S-adenosyl-L-methionine-dependent methyltransferases"/>
    <property type="match status" value="1"/>
</dbReference>
<dbReference type="AlphaFoldDB" id="A0A0M5JA44"/>
<dbReference type="InterPro" id="IPR048375">
    <property type="entry name" value="YtxK-like_N"/>
</dbReference>
<dbReference type="Pfam" id="PF21106">
    <property type="entry name" value="YtxK_like"/>
    <property type="match status" value="1"/>
</dbReference>
<gene>
    <name evidence="3" type="ORF">AM592_10690</name>
</gene>
<reference evidence="3 4" key="2">
    <citation type="journal article" date="2016" name="Int. J. Syst. Evol. Microbiol.">
        <title>Bacillus gobiensis sp. nov., isolated from a soil sample.</title>
        <authorList>
            <person name="Liu B."/>
            <person name="Liu G.H."/>
            <person name="Cetin S."/>
            <person name="Schumann P."/>
            <person name="Pan Z.Z."/>
            <person name="Chen Q.Q."/>
        </authorList>
    </citation>
    <scope>NUCLEOTIDE SEQUENCE [LARGE SCALE GENOMIC DNA]</scope>
    <source>
        <strain evidence="3 4">FJAT-4402</strain>
    </source>
</reference>
<dbReference type="InterPro" id="IPR003356">
    <property type="entry name" value="DNA_methylase_A-5"/>
</dbReference>
<dbReference type="PRINTS" id="PR00507">
    <property type="entry name" value="N12N6MTFRASE"/>
</dbReference>
<dbReference type="STRING" id="1441095.AM592_10690"/>
<evidence type="ECO:0000259" key="1">
    <source>
        <dbReference type="Pfam" id="PF02384"/>
    </source>
</evidence>
<dbReference type="InterPro" id="IPR016843">
    <property type="entry name" value="S-AdoMet-dep_Ade-MeTrfase_prd"/>
</dbReference>
<evidence type="ECO:0000259" key="2">
    <source>
        <dbReference type="Pfam" id="PF21106"/>
    </source>
</evidence>
<dbReference type="Pfam" id="PF02384">
    <property type="entry name" value="N6_Mtase"/>
    <property type="match status" value="1"/>
</dbReference>
<dbReference type="EMBL" id="CP012600">
    <property type="protein sequence ID" value="ALC82019.1"/>
    <property type="molecule type" value="Genomic_DNA"/>
</dbReference>
<evidence type="ECO:0000313" key="3">
    <source>
        <dbReference type="EMBL" id="ALC82019.1"/>
    </source>
</evidence>
<evidence type="ECO:0000313" key="4">
    <source>
        <dbReference type="Proteomes" id="UP000067625"/>
    </source>
</evidence>
<dbReference type="InterPro" id="IPR052933">
    <property type="entry name" value="DNA_Protect_Modify"/>
</dbReference>
<feature type="domain" description="DNA methylase adenine-specific" evidence="1">
    <location>
        <begin position="96"/>
        <end position="310"/>
    </location>
</feature>
<dbReference type="GO" id="GO:0008170">
    <property type="term" value="F:N-methyltransferase activity"/>
    <property type="evidence" value="ECO:0007669"/>
    <property type="project" value="InterPro"/>
</dbReference>
<dbReference type="InterPro" id="IPR029063">
    <property type="entry name" value="SAM-dependent_MTases_sf"/>
</dbReference>
<dbReference type="CDD" id="cd02440">
    <property type="entry name" value="AdoMet_MTases"/>
    <property type="match status" value="1"/>
</dbReference>
<accession>A0A0M5JA44</accession>
<dbReference type="PIRSF" id="PIRSF026567">
    <property type="entry name" value="Adenine_mtase_bact_prd"/>
    <property type="match status" value="1"/>
</dbReference>
<name>A0A0M5JA44_9BACI</name>
<sequence>MQRNNIERLYDFMDSAAEFISEDLQVSYLEALAEAGEVFLEKSLHLDLSEEKAEKIKELLQKYDDIDELEAETVRKALQLSLLKSMKNYHPNRQMTPDTIGLFISYLFNKFNQGTEPVSIMDPAVGTGNLLFTVLNHMSGKLGKIYGADIDDILIQLAFIQADMQKKEVSFFNQDSLQLVFAEQVDTIISDLPVGYYPNDEAAKSYQLKADEGHSFSHYLFIEQSLRYTKPGGHLFFVIPNQLFVGPESKKLTSFLTEEAYIYAILKLPSSIFKNESFGKSILVLRKKGDNITAPKQILAADLPSFSDKNGMVRIMNQLERWIKENTDHKTER</sequence>
<reference evidence="4" key="1">
    <citation type="submission" date="2015-08" db="EMBL/GenBank/DDBJ databases">
        <title>Genome sequencing project for genomic taxonomy and phylogenomics of Bacillus-like bacteria.</title>
        <authorList>
            <person name="Liu B."/>
            <person name="Wang J."/>
            <person name="Zhu Y."/>
            <person name="Liu G."/>
            <person name="Chen Q."/>
            <person name="Chen Z."/>
            <person name="Lan J."/>
            <person name="Che J."/>
            <person name="Ge C."/>
            <person name="Shi H."/>
            <person name="Pan Z."/>
            <person name="Liu X."/>
        </authorList>
    </citation>
    <scope>NUCLEOTIDE SEQUENCE [LARGE SCALE GENOMIC DNA]</scope>
    <source>
        <strain evidence="4">FJAT-4402</strain>
    </source>
</reference>
<organism evidence="3 4">
    <name type="scientific">Bacillus gobiensis</name>
    <dbReference type="NCBI Taxonomy" id="1441095"/>
    <lineage>
        <taxon>Bacteria</taxon>
        <taxon>Bacillati</taxon>
        <taxon>Bacillota</taxon>
        <taxon>Bacilli</taxon>
        <taxon>Bacillales</taxon>
        <taxon>Bacillaceae</taxon>
        <taxon>Bacillus</taxon>
    </lineage>
</organism>
<dbReference type="RefSeq" id="WP_053603799.1">
    <property type="nucleotide sequence ID" value="NZ_CP012600.1"/>
</dbReference>
<dbReference type="PATRIC" id="fig|1441095.3.peg.2355"/>
<feature type="domain" description="YtxK-like N-terminal helical" evidence="2">
    <location>
        <begin position="7"/>
        <end position="86"/>
    </location>
</feature>
<dbReference type="Proteomes" id="UP000067625">
    <property type="component" value="Chromosome"/>
</dbReference>
<dbReference type="PANTHER" id="PTHR41313:SF1">
    <property type="entry name" value="DNA METHYLASE ADENINE-SPECIFIC DOMAIN-CONTAINING PROTEIN"/>
    <property type="match status" value="1"/>
</dbReference>
<dbReference type="Gene3D" id="3.40.50.150">
    <property type="entry name" value="Vaccinia Virus protein VP39"/>
    <property type="match status" value="1"/>
</dbReference>
<dbReference type="GO" id="GO:0003677">
    <property type="term" value="F:DNA binding"/>
    <property type="evidence" value="ECO:0007669"/>
    <property type="project" value="InterPro"/>
</dbReference>
<dbReference type="Gene3D" id="1.10.150.470">
    <property type="match status" value="1"/>
</dbReference>
<protein>
    <submittedName>
        <fullName evidence="3">Uncharacterized protein</fullName>
    </submittedName>
</protein>